<feature type="transmembrane region" description="Helical" evidence="1">
    <location>
        <begin position="388"/>
        <end position="410"/>
    </location>
</feature>
<dbReference type="AlphaFoldDB" id="A0A2N8ZL41"/>
<evidence type="ECO:0000313" key="3">
    <source>
        <dbReference type="Proteomes" id="UP000235828"/>
    </source>
</evidence>
<evidence type="ECO:0000256" key="1">
    <source>
        <dbReference type="SAM" id="Phobius"/>
    </source>
</evidence>
<sequence length="475" mass="52958">MSDSSKTLATEAQQLKSRYFLTWRWHFYAGLFVIPFMLMLSLTGLVMLFDQEIEELRYGDVIQIHAQEKQQPLTVSAQLEAVKQAFSSHTVTQFIPAQSADVANRFSIKNSEGVTLFVTVDQYSGEVLGTIDRSDSWYRLANDIHGTLLIGDWGDHLVEVAASLSILLLVTGIYLWLPLDNARRTGFLKLRTHAGLRILMRDLHANLGGILSLVLLFFILSGLAWAGVWGGKFVQPWSSFPAQKWADVPLSTLTHQSLNHGQEEELPWNLEQTPLPASNHDHSKMDDGDHSVMASIHNIDQVVLTIQQLGYGNFKLHFPRSETGVFTASANTMSGDIINPTQDRTTHIDQYSGEVLADVTWQDYGVVAKMMAAGIALHQGDISIVNKLLNTLFCLMFILISITGAVMWWIRRPKQSKALGAPARFAHNGVWKAALITLVFICLAFPLAGGSIVAVLLLDWLLFSRFKMLTLVLKN</sequence>
<feature type="transmembrane region" description="Helical" evidence="1">
    <location>
        <begin position="430"/>
        <end position="458"/>
    </location>
</feature>
<dbReference type="OrthoDB" id="9791166at2"/>
<keyword evidence="3" id="KW-1185">Reference proteome</keyword>
<proteinExistence type="predicted"/>
<gene>
    <name evidence="2" type="ORF">VTAP4600_B0991</name>
</gene>
<evidence type="ECO:0000313" key="2">
    <source>
        <dbReference type="EMBL" id="SON52602.1"/>
    </source>
</evidence>
<name>A0A2N8ZL41_9VIBR</name>
<organism evidence="2 3">
    <name type="scientific">Vibrio tapetis subsp. tapetis</name>
    <dbReference type="NCBI Taxonomy" id="1671868"/>
    <lineage>
        <taxon>Bacteria</taxon>
        <taxon>Pseudomonadati</taxon>
        <taxon>Pseudomonadota</taxon>
        <taxon>Gammaproteobacteria</taxon>
        <taxon>Vibrionales</taxon>
        <taxon>Vibrionaceae</taxon>
        <taxon>Vibrio</taxon>
    </lineage>
</organism>
<dbReference type="RefSeq" id="WP_102524813.1">
    <property type="nucleotide sequence ID" value="NZ_LT960612.1"/>
</dbReference>
<dbReference type="EMBL" id="LT960612">
    <property type="protein sequence ID" value="SON52602.1"/>
    <property type="molecule type" value="Genomic_DNA"/>
</dbReference>
<reference evidence="2 3" key="1">
    <citation type="submission" date="2017-10" db="EMBL/GenBank/DDBJ databases">
        <authorList>
            <person name="Banno H."/>
            <person name="Chua N.-H."/>
        </authorList>
    </citation>
    <scope>NUCLEOTIDE SEQUENCE [LARGE SCALE GENOMIC DNA]</scope>
    <source>
        <strain evidence="2">Vibrio tapetis CECT4600</strain>
    </source>
</reference>
<dbReference type="Proteomes" id="UP000235828">
    <property type="component" value="Chromosome B"/>
</dbReference>
<accession>A0A2N8ZL41</accession>
<dbReference type="Pfam" id="PF03929">
    <property type="entry name" value="PepSY_TM"/>
    <property type="match status" value="1"/>
</dbReference>
<feature type="transmembrane region" description="Helical" evidence="1">
    <location>
        <begin position="25"/>
        <end position="49"/>
    </location>
</feature>
<dbReference type="KEGG" id="vta:B0991"/>
<protein>
    <submittedName>
        <fullName evidence="2">Uncharacterized iron-regulated membrane protein/ Iron-uptake factor PiuB</fullName>
    </submittedName>
</protein>
<feature type="transmembrane region" description="Helical" evidence="1">
    <location>
        <begin position="157"/>
        <end position="177"/>
    </location>
</feature>
<dbReference type="PANTHER" id="PTHR34219">
    <property type="entry name" value="IRON-REGULATED INNER MEMBRANE PROTEIN-RELATED"/>
    <property type="match status" value="1"/>
</dbReference>
<dbReference type="InterPro" id="IPR005625">
    <property type="entry name" value="PepSY-ass_TM"/>
</dbReference>
<keyword evidence="1" id="KW-0812">Transmembrane</keyword>
<feature type="transmembrane region" description="Helical" evidence="1">
    <location>
        <begin position="207"/>
        <end position="229"/>
    </location>
</feature>
<keyword evidence="1" id="KW-1133">Transmembrane helix</keyword>
<keyword evidence="1" id="KW-0472">Membrane</keyword>
<dbReference type="PANTHER" id="PTHR34219:SF1">
    <property type="entry name" value="PEPSY DOMAIN-CONTAINING PROTEIN"/>
    <property type="match status" value="1"/>
</dbReference>